<dbReference type="Proteomes" id="UP000784880">
    <property type="component" value="Unassembled WGS sequence"/>
</dbReference>
<dbReference type="PROSITE" id="PS51935">
    <property type="entry name" value="NLPC_P60"/>
    <property type="match status" value="1"/>
</dbReference>
<dbReference type="RefSeq" id="WP_217069661.1">
    <property type="nucleotide sequence ID" value="NZ_JAHQCS010000186.1"/>
</dbReference>
<evidence type="ECO:0000313" key="7">
    <source>
        <dbReference type="EMBL" id="MBU9714838.1"/>
    </source>
</evidence>
<evidence type="ECO:0000313" key="8">
    <source>
        <dbReference type="Proteomes" id="UP000784880"/>
    </source>
</evidence>
<dbReference type="CDD" id="cd00118">
    <property type="entry name" value="LysM"/>
    <property type="match status" value="1"/>
</dbReference>
<dbReference type="EMBL" id="JAHQCS010000186">
    <property type="protein sequence ID" value="MBU9714838.1"/>
    <property type="molecule type" value="Genomic_DNA"/>
</dbReference>
<evidence type="ECO:0000256" key="4">
    <source>
        <dbReference type="SAM" id="SignalP"/>
    </source>
</evidence>
<dbReference type="InterPro" id="IPR018392">
    <property type="entry name" value="LysM"/>
</dbReference>
<feature type="domain" description="LysM" evidence="5">
    <location>
        <begin position="150"/>
        <end position="193"/>
    </location>
</feature>
<evidence type="ECO:0000259" key="6">
    <source>
        <dbReference type="PROSITE" id="PS51935"/>
    </source>
</evidence>
<keyword evidence="2" id="KW-0378">Hydrolase</keyword>
<gene>
    <name evidence="7" type="ORF">KS419_24130</name>
</gene>
<dbReference type="InterPro" id="IPR012854">
    <property type="entry name" value="Cu_amine_oxidase-like_N"/>
</dbReference>
<reference evidence="7 8" key="1">
    <citation type="submission" date="2021-06" db="EMBL/GenBank/DDBJ databases">
        <title>Bacillus sp. RD4P76, an endophyte from a halophyte.</title>
        <authorList>
            <person name="Sun J.-Q."/>
        </authorList>
    </citation>
    <scope>NUCLEOTIDE SEQUENCE [LARGE SCALE GENOMIC DNA]</scope>
    <source>
        <strain evidence="7 8">CGMCC 1.15917</strain>
    </source>
</reference>
<evidence type="ECO:0000259" key="5">
    <source>
        <dbReference type="PROSITE" id="PS51782"/>
    </source>
</evidence>
<keyword evidence="4" id="KW-0732">Signal</keyword>
<dbReference type="InterPro" id="IPR051202">
    <property type="entry name" value="Peptidase_C40"/>
</dbReference>
<dbReference type="Pfam" id="PF01476">
    <property type="entry name" value="LysM"/>
    <property type="match status" value="1"/>
</dbReference>
<dbReference type="InterPro" id="IPR000064">
    <property type="entry name" value="NLP_P60_dom"/>
</dbReference>
<feature type="chain" id="PRO_5046700605" evidence="4">
    <location>
        <begin position="30"/>
        <end position="351"/>
    </location>
</feature>
<comment type="caution">
    <text evidence="7">The sequence shown here is derived from an EMBL/GenBank/DDBJ whole genome shotgun (WGS) entry which is preliminary data.</text>
</comment>
<evidence type="ECO:0000256" key="3">
    <source>
        <dbReference type="ARBA" id="ARBA00022807"/>
    </source>
</evidence>
<name>A0ABS6JMC9_9BACI</name>
<keyword evidence="8" id="KW-1185">Reference proteome</keyword>
<evidence type="ECO:0000256" key="1">
    <source>
        <dbReference type="ARBA" id="ARBA00022670"/>
    </source>
</evidence>
<proteinExistence type="predicted"/>
<keyword evidence="3" id="KW-0788">Thiol protease</keyword>
<dbReference type="SMART" id="SM00257">
    <property type="entry name" value="LysM"/>
    <property type="match status" value="1"/>
</dbReference>
<accession>A0ABS6JMC9</accession>
<dbReference type="PANTHER" id="PTHR47053:SF1">
    <property type="entry name" value="MUREIN DD-ENDOPEPTIDASE MEPH-RELATED"/>
    <property type="match status" value="1"/>
</dbReference>
<dbReference type="PROSITE" id="PS51782">
    <property type="entry name" value="LYSM"/>
    <property type="match status" value="1"/>
</dbReference>
<dbReference type="Pfam" id="PF07833">
    <property type="entry name" value="Cu_amine_oxidN1"/>
    <property type="match status" value="1"/>
</dbReference>
<dbReference type="PANTHER" id="PTHR47053">
    <property type="entry name" value="MUREIN DD-ENDOPEPTIDASE MEPH-RELATED"/>
    <property type="match status" value="1"/>
</dbReference>
<feature type="signal peptide" evidence="4">
    <location>
        <begin position="1"/>
        <end position="29"/>
    </location>
</feature>
<evidence type="ECO:0000256" key="2">
    <source>
        <dbReference type="ARBA" id="ARBA00022801"/>
    </source>
</evidence>
<keyword evidence="1" id="KW-0645">Protease</keyword>
<dbReference type="Pfam" id="PF00877">
    <property type="entry name" value="NLPC_P60"/>
    <property type="match status" value="1"/>
</dbReference>
<sequence length="351" mass="39103">MNKHRRFNFILASFILIVSIVTPFQVANAYEQIPTAGIVVNGKTVDGIDPIRLNGTYYLPFTKLAKILGYNDLRFESPTKTYEITDGSTTVRITMGGTRARRGDEYINIQAPRWINETGYVSLAAASSLFNSYIYFKPENGSIQVEKPATKYIVQRGDSLWLIAQAHHTTVAKLKAINELTSDLIYPNQVLKLPAWEDSKETEPIKEKKPVSDNNPAPRSEVANAIIGEAKKYIGAGYKFGATYQEAPYLFDCSSYTQFVFGKHGIALPRNSRQQASVGTHVAVSNLEPGDLVFFSSPDLYSDGRVGHLGIYIGNGDMIHASSSRGVHIARDFLNIGYWKQNYLFAKRVID</sequence>
<protein>
    <submittedName>
        <fullName evidence="7">C40 family peptidase</fullName>
    </submittedName>
</protein>
<feature type="domain" description="NlpC/P60" evidence="6">
    <location>
        <begin position="220"/>
        <end position="350"/>
    </location>
</feature>
<organism evidence="7 8">
    <name type="scientific">Evansella tamaricis</name>
    <dbReference type="NCBI Taxonomy" id="2069301"/>
    <lineage>
        <taxon>Bacteria</taxon>
        <taxon>Bacillati</taxon>
        <taxon>Bacillota</taxon>
        <taxon>Bacilli</taxon>
        <taxon>Bacillales</taxon>
        <taxon>Bacillaceae</taxon>
        <taxon>Evansella</taxon>
    </lineage>
</organism>